<dbReference type="GO" id="GO:0005737">
    <property type="term" value="C:cytoplasm"/>
    <property type="evidence" value="ECO:0007669"/>
    <property type="project" value="TreeGrafter"/>
</dbReference>
<dbReference type="GO" id="GO:0031177">
    <property type="term" value="F:phosphopantetheine binding"/>
    <property type="evidence" value="ECO:0007669"/>
    <property type="project" value="TreeGrafter"/>
</dbReference>
<organism evidence="2 3">
    <name type="scientific">Rotaria socialis</name>
    <dbReference type="NCBI Taxonomy" id="392032"/>
    <lineage>
        <taxon>Eukaryota</taxon>
        <taxon>Metazoa</taxon>
        <taxon>Spiralia</taxon>
        <taxon>Gnathifera</taxon>
        <taxon>Rotifera</taxon>
        <taxon>Eurotatoria</taxon>
        <taxon>Bdelloidea</taxon>
        <taxon>Philodinida</taxon>
        <taxon>Philodinidae</taxon>
        <taxon>Rotaria</taxon>
    </lineage>
</organism>
<feature type="non-terminal residue" evidence="2">
    <location>
        <position position="156"/>
    </location>
</feature>
<reference evidence="2" key="1">
    <citation type="submission" date="2021-02" db="EMBL/GenBank/DDBJ databases">
        <authorList>
            <person name="Nowell W R."/>
        </authorList>
    </citation>
    <scope>NUCLEOTIDE SEQUENCE</scope>
</reference>
<sequence>LAGEPLSEMVFDKIRTEYAGKLINAYGITETTVYNMVYAYENDMKYKNSIGVPLLNTKAFVLNNSQQMLPVNAVGELYLTGSCVSRGYLNRPQLTAERFLPNPFQTNEEKKEGKNARIYKTGDLVRWLPDGELEYLGRNDLQVKIRGLRIELGEIE</sequence>
<feature type="non-terminal residue" evidence="2">
    <location>
        <position position="1"/>
    </location>
</feature>
<dbReference type="EMBL" id="CAJOBR010039024">
    <property type="protein sequence ID" value="CAF5021199.1"/>
    <property type="molecule type" value="Genomic_DNA"/>
</dbReference>
<comment type="caution">
    <text evidence="2">The sequence shown here is derived from an EMBL/GenBank/DDBJ whole genome shotgun (WGS) entry which is preliminary data.</text>
</comment>
<name>A0A822BJY6_9BILA</name>
<dbReference type="Gene3D" id="3.40.50.12780">
    <property type="entry name" value="N-terminal domain of ligase-like"/>
    <property type="match status" value="1"/>
</dbReference>
<evidence type="ECO:0000259" key="1">
    <source>
        <dbReference type="Pfam" id="PF00501"/>
    </source>
</evidence>
<dbReference type="GO" id="GO:0044550">
    <property type="term" value="P:secondary metabolite biosynthetic process"/>
    <property type="evidence" value="ECO:0007669"/>
    <property type="project" value="TreeGrafter"/>
</dbReference>
<proteinExistence type="predicted"/>
<evidence type="ECO:0000313" key="3">
    <source>
        <dbReference type="Proteomes" id="UP000663848"/>
    </source>
</evidence>
<feature type="domain" description="AMP-dependent synthetase/ligase" evidence="1">
    <location>
        <begin position="2"/>
        <end position="89"/>
    </location>
</feature>
<evidence type="ECO:0000313" key="2">
    <source>
        <dbReference type="EMBL" id="CAF5021199.1"/>
    </source>
</evidence>
<dbReference type="Proteomes" id="UP000663848">
    <property type="component" value="Unassembled WGS sequence"/>
</dbReference>
<dbReference type="AlphaFoldDB" id="A0A822BJY6"/>
<dbReference type="InterPro" id="IPR042099">
    <property type="entry name" value="ANL_N_sf"/>
</dbReference>
<dbReference type="InterPro" id="IPR000873">
    <property type="entry name" value="AMP-dep_synth/lig_dom"/>
</dbReference>
<gene>
    <name evidence="2" type="ORF">QYT958_LOCUS39962</name>
</gene>
<dbReference type="PANTHER" id="PTHR45527:SF1">
    <property type="entry name" value="FATTY ACID SYNTHASE"/>
    <property type="match status" value="1"/>
</dbReference>
<protein>
    <recommendedName>
        <fullName evidence="1">AMP-dependent synthetase/ligase domain-containing protein</fullName>
    </recommendedName>
</protein>
<dbReference type="Pfam" id="PF00501">
    <property type="entry name" value="AMP-binding"/>
    <property type="match status" value="1"/>
</dbReference>
<dbReference type="GO" id="GO:0043041">
    <property type="term" value="P:amino acid activation for nonribosomal peptide biosynthetic process"/>
    <property type="evidence" value="ECO:0007669"/>
    <property type="project" value="TreeGrafter"/>
</dbReference>
<accession>A0A822BJY6</accession>
<dbReference type="SUPFAM" id="SSF56801">
    <property type="entry name" value="Acetyl-CoA synthetase-like"/>
    <property type="match status" value="1"/>
</dbReference>
<dbReference type="PANTHER" id="PTHR45527">
    <property type="entry name" value="NONRIBOSOMAL PEPTIDE SYNTHETASE"/>
    <property type="match status" value="1"/>
</dbReference>